<evidence type="ECO:0000313" key="1">
    <source>
        <dbReference type="EMBL" id="CAG9325254.1"/>
    </source>
</evidence>
<evidence type="ECO:0000313" key="2">
    <source>
        <dbReference type="Proteomes" id="UP001162131"/>
    </source>
</evidence>
<sequence>MQKSRSYQTDSSRLAFDSRLELIEEAKLLGMILISRLMCCQLLINLAKILQMSIQWKLKKLIQARAEKTLFFIL</sequence>
<dbReference type="Proteomes" id="UP001162131">
    <property type="component" value="Unassembled WGS sequence"/>
</dbReference>
<dbReference type="EMBL" id="CAJZBQ010000038">
    <property type="protein sequence ID" value="CAG9325254.1"/>
    <property type="molecule type" value="Genomic_DNA"/>
</dbReference>
<protein>
    <submittedName>
        <fullName evidence="1">Uncharacterized protein</fullName>
    </submittedName>
</protein>
<accession>A0AAU9JAT7</accession>
<gene>
    <name evidence="1" type="ORF">BSTOLATCC_MIC38518</name>
</gene>
<name>A0AAU9JAT7_9CILI</name>
<proteinExistence type="predicted"/>
<reference evidence="1" key="1">
    <citation type="submission" date="2021-09" db="EMBL/GenBank/DDBJ databases">
        <authorList>
            <consortium name="AG Swart"/>
            <person name="Singh M."/>
            <person name="Singh A."/>
            <person name="Seah K."/>
            <person name="Emmerich C."/>
        </authorList>
    </citation>
    <scope>NUCLEOTIDE SEQUENCE</scope>
    <source>
        <strain evidence="1">ATCC30299</strain>
    </source>
</reference>
<comment type="caution">
    <text evidence="1">The sequence shown here is derived from an EMBL/GenBank/DDBJ whole genome shotgun (WGS) entry which is preliminary data.</text>
</comment>
<keyword evidence="2" id="KW-1185">Reference proteome</keyword>
<dbReference type="AlphaFoldDB" id="A0AAU9JAT7"/>
<organism evidence="1 2">
    <name type="scientific">Blepharisma stoltei</name>
    <dbReference type="NCBI Taxonomy" id="1481888"/>
    <lineage>
        <taxon>Eukaryota</taxon>
        <taxon>Sar</taxon>
        <taxon>Alveolata</taxon>
        <taxon>Ciliophora</taxon>
        <taxon>Postciliodesmatophora</taxon>
        <taxon>Heterotrichea</taxon>
        <taxon>Heterotrichida</taxon>
        <taxon>Blepharismidae</taxon>
        <taxon>Blepharisma</taxon>
    </lineage>
</organism>